<sequence>MPWKITEDLKRFKAITMGHPVIMGKNTWNSIGKPLPGRQNIVLSKDRNFQPQGAIVAHSLEEALKMVEGQEAYIIGGASVFKQFLPLADKMLITLIHSEFEGDTYFPYFSEEDWILQESSSLLSSSGYELCLQIYIRKNLL</sequence>
<evidence type="ECO:0000259" key="8">
    <source>
        <dbReference type="PROSITE" id="PS51330"/>
    </source>
</evidence>
<dbReference type="eggNOG" id="COG0262">
    <property type="taxonomic scope" value="Bacteria"/>
</dbReference>
<dbReference type="GO" id="GO:0006730">
    <property type="term" value="P:one-carbon metabolic process"/>
    <property type="evidence" value="ECO:0007669"/>
    <property type="project" value="UniProtKB-KW"/>
</dbReference>
<dbReference type="InterPro" id="IPR001796">
    <property type="entry name" value="DHFR_dom"/>
</dbReference>
<dbReference type="EMBL" id="CU466930">
    <property type="protein sequence ID" value="CAO80956.1"/>
    <property type="molecule type" value="Genomic_DNA"/>
</dbReference>
<dbReference type="Proteomes" id="UP000002019">
    <property type="component" value="Chromosome"/>
</dbReference>
<dbReference type="GO" id="GO:0050661">
    <property type="term" value="F:NADP binding"/>
    <property type="evidence" value="ECO:0007669"/>
    <property type="project" value="InterPro"/>
</dbReference>
<evidence type="ECO:0000256" key="3">
    <source>
        <dbReference type="ARBA" id="ARBA00012856"/>
    </source>
</evidence>
<keyword evidence="5" id="KW-0521">NADP</keyword>
<dbReference type="AlphaFoldDB" id="B0VHY5"/>
<keyword evidence="10" id="KW-1185">Reference proteome</keyword>
<evidence type="ECO:0000313" key="10">
    <source>
        <dbReference type="Proteomes" id="UP000002019"/>
    </source>
</evidence>
<comment type="pathway">
    <text evidence="1">Cofactor biosynthesis; tetrahydrofolate biosynthesis; 5,6,7,8-tetrahydrofolate from 7,8-dihydrofolate: step 1/1.</text>
</comment>
<dbReference type="Gene3D" id="3.40.430.10">
    <property type="entry name" value="Dihydrofolate Reductase, subunit A"/>
    <property type="match status" value="1"/>
</dbReference>
<accession>B0VHY5</accession>
<dbReference type="GO" id="GO:0005829">
    <property type="term" value="C:cytosol"/>
    <property type="evidence" value="ECO:0007669"/>
    <property type="project" value="TreeGrafter"/>
</dbReference>
<evidence type="ECO:0000256" key="4">
    <source>
        <dbReference type="ARBA" id="ARBA00022563"/>
    </source>
</evidence>
<keyword evidence="4" id="KW-0554">One-carbon metabolism</keyword>
<dbReference type="PANTHER" id="PTHR48069:SF3">
    <property type="entry name" value="DIHYDROFOLATE REDUCTASE"/>
    <property type="match status" value="1"/>
</dbReference>
<dbReference type="PIRSF" id="PIRSF000194">
    <property type="entry name" value="DHFR"/>
    <property type="match status" value="1"/>
</dbReference>
<dbReference type="GO" id="GO:0046654">
    <property type="term" value="P:tetrahydrofolate biosynthetic process"/>
    <property type="evidence" value="ECO:0007669"/>
    <property type="project" value="UniProtKB-UniPathway"/>
</dbReference>
<dbReference type="PANTHER" id="PTHR48069">
    <property type="entry name" value="DIHYDROFOLATE REDUCTASE"/>
    <property type="match status" value="1"/>
</dbReference>
<dbReference type="EC" id="1.5.1.3" evidence="3"/>
<dbReference type="PROSITE" id="PS51330">
    <property type="entry name" value="DHFR_2"/>
    <property type="match status" value="1"/>
</dbReference>
<dbReference type="InterPro" id="IPR012259">
    <property type="entry name" value="DHFR"/>
</dbReference>
<evidence type="ECO:0000313" key="9">
    <source>
        <dbReference type="EMBL" id="CAO80956.1"/>
    </source>
</evidence>
<dbReference type="PRINTS" id="PR00070">
    <property type="entry name" value="DHFR"/>
</dbReference>
<feature type="domain" description="DHFR" evidence="8">
    <location>
        <begin position="1"/>
        <end position="137"/>
    </location>
</feature>
<comment type="similarity">
    <text evidence="2">Belongs to the dihydrofolate reductase family.</text>
</comment>
<comment type="function">
    <text evidence="7">Key enzyme in folate metabolism. Catalyzes an essential reaction for de novo glycine and purine synthesis, and for DNA precursor synthesis.</text>
</comment>
<dbReference type="CDD" id="cd00209">
    <property type="entry name" value="DHFR"/>
    <property type="match status" value="1"/>
</dbReference>
<dbReference type="Pfam" id="PF00186">
    <property type="entry name" value="DHFR_1"/>
    <property type="match status" value="1"/>
</dbReference>
<dbReference type="SUPFAM" id="SSF53597">
    <property type="entry name" value="Dihydrofolate reductase-like"/>
    <property type="match status" value="1"/>
</dbReference>
<keyword evidence="6 9" id="KW-0560">Oxidoreductase</keyword>
<reference evidence="9 10" key="1">
    <citation type="journal article" date="2008" name="J. Bacteriol.">
        <title>'Candidatus Cloacamonas acidaminovorans': genome sequence reconstruction provides a first glimpse of a new bacterial division.</title>
        <authorList>
            <person name="Pelletier E."/>
            <person name="Kreimeyer A."/>
            <person name="Bocs S."/>
            <person name="Rouy Z."/>
            <person name="Gyapay G."/>
            <person name="Chouari R."/>
            <person name="Riviere D."/>
            <person name="Ganesan A."/>
            <person name="Daegelen P."/>
            <person name="Sghir A."/>
            <person name="Cohen G.N."/>
            <person name="Medigue C."/>
            <person name="Weissenbach J."/>
            <person name="Le Paslier D."/>
        </authorList>
    </citation>
    <scope>NUCLEOTIDE SEQUENCE [LARGE SCALE GENOMIC DNA]</scope>
    <source>
        <strain evidence="10">Evry</strain>
    </source>
</reference>
<dbReference type="GO" id="GO:0046452">
    <property type="term" value="P:dihydrofolate metabolic process"/>
    <property type="evidence" value="ECO:0007669"/>
    <property type="project" value="TreeGrafter"/>
</dbReference>
<protein>
    <recommendedName>
        <fullName evidence="3">dihydrofolate reductase</fullName>
        <ecNumber evidence="3">1.5.1.3</ecNumber>
    </recommendedName>
</protein>
<organism evidence="9 10">
    <name type="scientific">Cloacimonas acidaminovorans (strain Evry)</name>
    <dbReference type="NCBI Taxonomy" id="459349"/>
    <lineage>
        <taxon>Bacteria</taxon>
        <taxon>Pseudomonadati</taxon>
        <taxon>Candidatus Cloacimonadota</taxon>
        <taxon>Candidatus Cloacimonadia</taxon>
        <taxon>Candidatus Cloacimonadales</taxon>
        <taxon>Candidatus Cloacimonadaceae</taxon>
        <taxon>Candidatus Cloacimonas</taxon>
    </lineage>
</organism>
<dbReference type="GO" id="GO:0046655">
    <property type="term" value="P:folic acid metabolic process"/>
    <property type="evidence" value="ECO:0007669"/>
    <property type="project" value="TreeGrafter"/>
</dbReference>
<dbReference type="InterPro" id="IPR024072">
    <property type="entry name" value="DHFR-like_dom_sf"/>
</dbReference>
<proteinExistence type="inferred from homology"/>
<name>B0VHY5_CLOAI</name>
<evidence type="ECO:0000256" key="1">
    <source>
        <dbReference type="ARBA" id="ARBA00004903"/>
    </source>
</evidence>
<evidence type="ECO:0000256" key="5">
    <source>
        <dbReference type="ARBA" id="ARBA00022857"/>
    </source>
</evidence>
<dbReference type="KEGG" id="caci:CLOAM1093"/>
<evidence type="ECO:0000256" key="6">
    <source>
        <dbReference type="ARBA" id="ARBA00023002"/>
    </source>
</evidence>
<dbReference type="HOGENOM" id="CLU_043966_5_1_0"/>
<dbReference type="GO" id="GO:0004146">
    <property type="term" value="F:dihydrofolate reductase activity"/>
    <property type="evidence" value="ECO:0007669"/>
    <property type="project" value="UniProtKB-EC"/>
</dbReference>
<evidence type="ECO:0000256" key="7">
    <source>
        <dbReference type="ARBA" id="ARBA00025067"/>
    </source>
</evidence>
<gene>
    <name evidence="9" type="primary">folA</name>
    <name evidence="9" type="ordered locus">CLOAM1093</name>
</gene>
<dbReference type="UniPathway" id="UPA00077">
    <property type="reaction ID" value="UER00158"/>
</dbReference>
<evidence type="ECO:0000256" key="2">
    <source>
        <dbReference type="ARBA" id="ARBA00009539"/>
    </source>
</evidence>
<dbReference type="STRING" id="459349.CLOAM1093"/>